<evidence type="ECO:0000256" key="6">
    <source>
        <dbReference type="RuleBase" id="RU003693"/>
    </source>
</evidence>
<dbReference type="eggNOG" id="COG0156">
    <property type="taxonomic scope" value="Bacteria"/>
</dbReference>
<dbReference type="EMBL" id="CP003156">
    <property type="protein sequence ID" value="AEV32360.1"/>
    <property type="molecule type" value="Genomic_DNA"/>
</dbReference>
<sequence>MKDILKYIAQTHELKQKSNAYRSLKNWPEGIDFFSNDYLGFAKDEALKISQEAKAHGAGGSRLISGNHSAYTEVESFIANQHSVESALIFPTGFMANLGVLSSLPQRSNVILFDELCHASIRDGIRLSNASAYKFKHNDLDDLAQKLEQFSSKHKHVFVVTESVFSMDGDIAPLQEIAKLCDHENIGLIVDEAHALGVFDLGLVHQLGLQQKVLATIVTFSKAMGLHGGAVLGPKHLINFLVNHARSLIYTTGLPPESVLKIKQAYLLLQKEGEHRRIALNKHIASFKAQLSAKAQSKLLPSSTPIQSVVFGNNNSTKQAEQQLLEKGFLVKAILHPTVPLGTERIRIILHAFNTEADVRSLANTLNQVLES</sequence>
<dbReference type="Gene3D" id="3.90.1150.10">
    <property type="entry name" value="Aspartate Aminotransferase, domain 1"/>
    <property type="match status" value="1"/>
</dbReference>
<name>G8R7K7_OWEHD</name>
<organism evidence="8 9">
    <name type="scientific">Owenweeksia hongkongensis (strain DSM 17368 / CIP 108786 / JCM 12287 / NRRL B-23963 / UST20020801)</name>
    <dbReference type="NCBI Taxonomy" id="926562"/>
    <lineage>
        <taxon>Bacteria</taxon>
        <taxon>Pseudomonadati</taxon>
        <taxon>Bacteroidota</taxon>
        <taxon>Flavobacteriia</taxon>
        <taxon>Flavobacteriales</taxon>
        <taxon>Owenweeksiaceae</taxon>
        <taxon>Owenweeksia</taxon>
    </lineage>
</organism>
<keyword evidence="9" id="KW-1185">Reference proteome</keyword>
<dbReference type="Gene3D" id="3.40.640.10">
    <property type="entry name" value="Type I PLP-dependent aspartate aminotransferase-like (Major domain)"/>
    <property type="match status" value="1"/>
</dbReference>
<evidence type="ECO:0000256" key="5">
    <source>
        <dbReference type="ARBA" id="ARBA00022898"/>
    </source>
</evidence>
<evidence type="ECO:0000256" key="3">
    <source>
        <dbReference type="ARBA" id="ARBA00010008"/>
    </source>
</evidence>
<reference evidence="8 9" key="1">
    <citation type="journal article" date="2012" name="Stand. Genomic Sci.">
        <title>Genome sequence of the orange-pigmented seawater bacterium Owenweeksia hongkongensis type strain (UST20020801(T)).</title>
        <authorList>
            <person name="Riedel T."/>
            <person name="Held B."/>
            <person name="Nolan M."/>
            <person name="Lucas S."/>
            <person name="Lapidus A."/>
            <person name="Tice H."/>
            <person name="Del Rio T.G."/>
            <person name="Cheng J.F."/>
            <person name="Han C."/>
            <person name="Tapia R."/>
            <person name="Goodwin L.A."/>
            <person name="Pitluck S."/>
            <person name="Liolios K."/>
            <person name="Mavromatis K."/>
            <person name="Pagani I."/>
            <person name="Ivanova N."/>
            <person name="Mikhailova N."/>
            <person name="Pati A."/>
            <person name="Chen A."/>
            <person name="Palaniappan K."/>
            <person name="Rohde M."/>
            <person name="Tindall B.J."/>
            <person name="Detter J.C."/>
            <person name="Goker M."/>
            <person name="Woyke T."/>
            <person name="Bristow J."/>
            <person name="Eisen J.A."/>
            <person name="Markowitz V."/>
            <person name="Hugenholtz P."/>
            <person name="Klenk H.P."/>
            <person name="Kyrpides N.C."/>
        </authorList>
    </citation>
    <scope>NUCLEOTIDE SEQUENCE</scope>
    <source>
        <strain evidence="9">DSM 17368 / JCM 12287 / NRRL B-23963</strain>
    </source>
</reference>
<evidence type="ECO:0000313" key="9">
    <source>
        <dbReference type="Proteomes" id="UP000005631"/>
    </source>
</evidence>
<dbReference type="InterPro" id="IPR015421">
    <property type="entry name" value="PyrdxlP-dep_Trfase_major"/>
</dbReference>
<dbReference type="InterPro" id="IPR015424">
    <property type="entry name" value="PyrdxlP-dep_Trfase"/>
</dbReference>
<dbReference type="OrthoDB" id="9807157at2"/>
<evidence type="ECO:0000259" key="7">
    <source>
        <dbReference type="Pfam" id="PF00155"/>
    </source>
</evidence>
<proteinExistence type="inferred from homology"/>
<dbReference type="HOGENOM" id="CLU_015846_11_2_10"/>
<dbReference type="Proteomes" id="UP000005631">
    <property type="component" value="Chromosome"/>
</dbReference>
<dbReference type="InterPro" id="IPR050087">
    <property type="entry name" value="AON_synthase_class-II"/>
</dbReference>
<evidence type="ECO:0000256" key="1">
    <source>
        <dbReference type="ARBA" id="ARBA00001933"/>
    </source>
</evidence>
<comment type="cofactor">
    <cofactor evidence="1 6">
        <name>pyridoxal 5'-phosphate</name>
        <dbReference type="ChEBI" id="CHEBI:597326"/>
    </cofactor>
</comment>
<dbReference type="GO" id="GO:0016740">
    <property type="term" value="F:transferase activity"/>
    <property type="evidence" value="ECO:0007669"/>
    <property type="project" value="UniProtKB-KW"/>
</dbReference>
<accession>G8R7K7</accession>
<comment type="pathway">
    <text evidence="2">Lipid metabolism.</text>
</comment>
<dbReference type="AlphaFoldDB" id="G8R7K7"/>
<dbReference type="SUPFAM" id="SSF53383">
    <property type="entry name" value="PLP-dependent transferases"/>
    <property type="match status" value="1"/>
</dbReference>
<dbReference type="GO" id="GO:0030170">
    <property type="term" value="F:pyridoxal phosphate binding"/>
    <property type="evidence" value="ECO:0007669"/>
    <property type="project" value="InterPro"/>
</dbReference>
<dbReference type="Pfam" id="PF00155">
    <property type="entry name" value="Aminotran_1_2"/>
    <property type="match status" value="1"/>
</dbReference>
<protein>
    <submittedName>
        <fullName evidence="8">7-keto-8-aminopelargonate synthetase-like enzyme</fullName>
    </submittedName>
</protein>
<dbReference type="InterPro" id="IPR004839">
    <property type="entry name" value="Aminotransferase_I/II_large"/>
</dbReference>
<dbReference type="InterPro" id="IPR015422">
    <property type="entry name" value="PyrdxlP-dep_Trfase_small"/>
</dbReference>
<keyword evidence="4" id="KW-0808">Transferase</keyword>
<dbReference type="PROSITE" id="PS00599">
    <property type="entry name" value="AA_TRANSFER_CLASS_2"/>
    <property type="match status" value="1"/>
</dbReference>
<evidence type="ECO:0000313" key="8">
    <source>
        <dbReference type="EMBL" id="AEV32360.1"/>
    </source>
</evidence>
<dbReference type="PATRIC" id="fig|926562.3.peg.1372"/>
<evidence type="ECO:0000256" key="2">
    <source>
        <dbReference type="ARBA" id="ARBA00005189"/>
    </source>
</evidence>
<feature type="domain" description="Aminotransferase class I/classII large" evidence="7">
    <location>
        <begin position="30"/>
        <end position="365"/>
    </location>
</feature>
<comment type="similarity">
    <text evidence="3">Belongs to the class-II pyridoxal-phosphate-dependent aminotransferase family. BioF subfamily.</text>
</comment>
<dbReference type="KEGG" id="oho:Oweho_1363"/>
<gene>
    <name evidence="8" type="ordered locus">Oweho_1363</name>
</gene>
<keyword evidence="5 6" id="KW-0663">Pyridoxal phosphate</keyword>
<dbReference type="RefSeq" id="WP_014201716.1">
    <property type="nucleotide sequence ID" value="NC_016599.1"/>
</dbReference>
<dbReference type="InterPro" id="IPR001917">
    <property type="entry name" value="Aminotrans_II_pyridoxalP_BS"/>
</dbReference>
<dbReference type="PANTHER" id="PTHR13693">
    <property type="entry name" value="CLASS II AMINOTRANSFERASE/8-AMINO-7-OXONONANOATE SYNTHASE"/>
    <property type="match status" value="1"/>
</dbReference>
<evidence type="ECO:0000256" key="4">
    <source>
        <dbReference type="ARBA" id="ARBA00022679"/>
    </source>
</evidence>
<dbReference type="PANTHER" id="PTHR13693:SF77">
    <property type="entry name" value="8-AMINO-7-OXONONANOATE SYNTHASE"/>
    <property type="match status" value="1"/>
</dbReference>
<dbReference type="STRING" id="926562.Oweho_1363"/>